<evidence type="ECO:0000313" key="2">
    <source>
        <dbReference type="Proteomes" id="UP000199550"/>
    </source>
</evidence>
<dbReference type="RefSeq" id="WP_090186427.1">
    <property type="nucleotide sequence ID" value="NZ_FOTF01000004.1"/>
</dbReference>
<dbReference type="OrthoDB" id="7705857at2"/>
<dbReference type="EMBL" id="FOTF01000004">
    <property type="protein sequence ID" value="SFK93184.1"/>
    <property type="molecule type" value="Genomic_DNA"/>
</dbReference>
<dbReference type="AlphaFoldDB" id="A0A1I4DHW7"/>
<name>A0A1I4DHW7_9RHOB</name>
<protein>
    <recommendedName>
        <fullName evidence="3">Sulfotransferase family protein</fullName>
    </recommendedName>
</protein>
<proteinExistence type="predicted"/>
<evidence type="ECO:0008006" key="3">
    <source>
        <dbReference type="Google" id="ProtNLM"/>
    </source>
</evidence>
<dbReference type="STRING" id="195913.SAMN04488004_104172"/>
<evidence type="ECO:0000313" key="1">
    <source>
        <dbReference type="EMBL" id="SFK93184.1"/>
    </source>
</evidence>
<gene>
    <name evidence="1" type="ORF">SAMN04488004_104172</name>
</gene>
<dbReference type="InterPro" id="IPR027417">
    <property type="entry name" value="P-loop_NTPase"/>
</dbReference>
<organism evidence="1 2">
    <name type="scientific">Loktanella salsilacus</name>
    <dbReference type="NCBI Taxonomy" id="195913"/>
    <lineage>
        <taxon>Bacteria</taxon>
        <taxon>Pseudomonadati</taxon>
        <taxon>Pseudomonadota</taxon>
        <taxon>Alphaproteobacteria</taxon>
        <taxon>Rhodobacterales</taxon>
        <taxon>Roseobacteraceae</taxon>
        <taxon>Loktanella</taxon>
    </lineage>
</organism>
<dbReference type="Proteomes" id="UP000199550">
    <property type="component" value="Unassembled WGS sequence"/>
</dbReference>
<keyword evidence="2" id="KW-1185">Reference proteome</keyword>
<dbReference type="Gene3D" id="3.40.50.300">
    <property type="entry name" value="P-loop containing nucleotide triphosphate hydrolases"/>
    <property type="match status" value="1"/>
</dbReference>
<sequence>MTQILLHPGFHKTGTSSIQHFLWLNRAVLAPYAAPVLLRHLKPVVRMACRFSRYNNPIDLIDIVAAMDTAMAQAAPRAGQDIIVSCEGLLGHLPGWPGVDSYAAAPTLITYFAGYFQDRYPDAQLSVVLTTRDAASWLFSAYRHHLRGQRMTLSAADFAATYVGAGNLDSDVNAISVALGGVPVQSLNLSAMRDHPLGPGGAICKLLDLPAEVTAKLSPVGAGNAGPEEALWQQFLDLNRSDLDDRAVQAAKTELAQATDLGGWRRN</sequence>
<reference evidence="1 2" key="1">
    <citation type="submission" date="2016-10" db="EMBL/GenBank/DDBJ databases">
        <authorList>
            <person name="de Groot N.N."/>
        </authorList>
    </citation>
    <scope>NUCLEOTIDE SEQUENCE [LARGE SCALE GENOMIC DNA]</scope>
    <source>
        <strain evidence="1 2">DSM 16199</strain>
    </source>
</reference>
<accession>A0A1I4DHW7</accession>
<dbReference type="SUPFAM" id="SSF52540">
    <property type="entry name" value="P-loop containing nucleoside triphosphate hydrolases"/>
    <property type="match status" value="1"/>
</dbReference>